<dbReference type="RefSeq" id="WP_146316163.1">
    <property type="nucleotide sequence ID" value="NZ_VCQV01000008.1"/>
</dbReference>
<comment type="caution">
    <text evidence="2">The sequence shown here is derived from an EMBL/GenBank/DDBJ whole genome shotgun (WGS) entry which is preliminary data.</text>
</comment>
<evidence type="ECO:0000313" key="3">
    <source>
        <dbReference type="Proteomes" id="UP000320244"/>
    </source>
</evidence>
<dbReference type="AlphaFoldDB" id="A0A563E308"/>
<sequence length="447" mass="48531">MSDTSRLSAHLPELTRRQLIGGGLAAGGALALGAPHAVAAPARAWTTAAPRHIEYHTFRGPSGFAHGHRSGTRTGSGGLVLHHPTAQRTYTDPFAAGAQPVTYDVGTWTSPVLRNSFRLTELISSWDVDTPKGTWIEVNVRGWDESGTQTGWFILGRWARDDVQAGGAINRTSVDGQGTEIATVWTDTLHLEGAHTLNDLELRIQLMRPAGSDLTPTVRFLGAVSSALPGDPTVPVSAPGLRRAITLDVPTYSQELHQGQYPQYDNGGEAWCSPTSTSMVVAYWHRGPSRSQLSWVEPMTDPQVAYAARNTYDYTYEGCGNWPFNAAYAASFGLEGFVTRLRSLREAEAFIASGIPLVTSVSFKSSELDGAGYSTDGHLMVLVGFTKDGDVVMNDPASHLIASDDQVRTVYKREQFENVWVPRSGGTVYVIHPSGMRLPRPPREANW</sequence>
<dbReference type="PROSITE" id="PS51318">
    <property type="entry name" value="TAT"/>
    <property type="match status" value="1"/>
</dbReference>
<evidence type="ECO:0000313" key="2">
    <source>
        <dbReference type="EMBL" id="TWP36920.1"/>
    </source>
</evidence>
<name>A0A563E308_9MICO</name>
<reference evidence="2 3" key="2">
    <citation type="submission" date="2019-08" db="EMBL/GenBank/DDBJ databases">
        <title>Jejuicoccus antrihumi gen. nov., sp. nov., a new member of the family Dermacoccaceae isolated from a cave.</title>
        <authorList>
            <person name="Schumann P."/>
            <person name="Kim I.S."/>
        </authorList>
    </citation>
    <scope>NUCLEOTIDE SEQUENCE [LARGE SCALE GENOMIC DNA]</scope>
    <source>
        <strain evidence="2 3">C5-26</strain>
    </source>
</reference>
<dbReference type="Gene3D" id="3.90.70.10">
    <property type="entry name" value="Cysteine proteinases"/>
    <property type="match status" value="1"/>
</dbReference>
<dbReference type="Proteomes" id="UP000320244">
    <property type="component" value="Unassembled WGS sequence"/>
</dbReference>
<feature type="domain" description="Peptidase C39-like" evidence="1">
    <location>
        <begin position="247"/>
        <end position="397"/>
    </location>
</feature>
<reference evidence="2 3" key="1">
    <citation type="submission" date="2019-05" db="EMBL/GenBank/DDBJ databases">
        <authorList>
            <person name="Lee S.D."/>
        </authorList>
    </citation>
    <scope>NUCLEOTIDE SEQUENCE [LARGE SCALE GENOMIC DNA]</scope>
    <source>
        <strain evidence="2 3">C5-26</strain>
    </source>
</reference>
<dbReference type="InterPro" id="IPR039563">
    <property type="entry name" value="Peptidase_C39_single_dom"/>
</dbReference>
<organism evidence="2 3">
    <name type="scientific">Leekyejoonella antrihumi</name>
    <dbReference type="NCBI Taxonomy" id="1660198"/>
    <lineage>
        <taxon>Bacteria</taxon>
        <taxon>Bacillati</taxon>
        <taxon>Actinomycetota</taxon>
        <taxon>Actinomycetes</taxon>
        <taxon>Micrococcales</taxon>
        <taxon>Dermacoccaceae</taxon>
        <taxon>Leekyejoonella</taxon>
    </lineage>
</organism>
<dbReference type="InterPro" id="IPR006311">
    <property type="entry name" value="TAT_signal"/>
</dbReference>
<dbReference type="InterPro" id="IPR039564">
    <property type="entry name" value="Peptidase_C39-like"/>
</dbReference>
<gene>
    <name evidence="2" type="ORF">FGL98_07580</name>
</gene>
<evidence type="ECO:0000259" key="1">
    <source>
        <dbReference type="Pfam" id="PF13529"/>
    </source>
</evidence>
<dbReference type="EMBL" id="VCQV01000008">
    <property type="protein sequence ID" value="TWP36920.1"/>
    <property type="molecule type" value="Genomic_DNA"/>
</dbReference>
<protein>
    <submittedName>
        <fullName evidence="2">Peptidase C39 family protein</fullName>
    </submittedName>
</protein>
<accession>A0A563E308</accession>
<dbReference type="Pfam" id="PF13529">
    <property type="entry name" value="Peptidase_C39_2"/>
    <property type="match status" value="1"/>
</dbReference>
<dbReference type="OrthoDB" id="9789941at2"/>
<keyword evidence="3" id="KW-1185">Reference proteome</keyword>
<dbReference type="CDD" id="cd02549">
    <property type="entry name" value="Peptidase_C39A"/>
    <property type="match status" value="1"/>
</dbReference>
<proteinExistence type="predicted"/>